<dbReference type="InterPro" id="IPR000249">
    <property type="entry name" value="BMC_dom"/>
</dbReference>
<dbReference type="SMART" id="SM00877">
    <property type="entry name" value="BMC"/>
    <property type="match status" value="2"/>
</dbReference>
<organism evidence="4">
    <name type="scientific">Clostridioides difficile</name>
    <name type="common">Peptoclostridium difficile</name>
    <dbReference type="NCBI Taxonomy" id="1496"/>
    <lineage>
        <taxon>Bacteria</taxon>
        <taxon>Bacillati</taxon>
        <taxon>Bacillota</taxon>
        <taxon>Clostridia</taxon>
        <taxon>Peptostreptococcales</taxon>
        <taxon>Peptostreptococcaceae</taxon>
        <taxon>Clostridioides</taxon>
    </lineage>
</organism>
<dbReference type="InterPro" id="IPR011238">
    <property type="entry name" value="Micro_shell_prot_PduT"/>
</dbReference>
<dbReference type="GO" id="GO:0031469">
    <property type="term" value="C:bacterial microcompartment"/>
    <property type="evidence" value="ECO:0007669"/>
    <property type="project" value="UniProtKB-SubCell"/>
</dbReference>
<dbReference type="CDD" id="cd07054">
    <property type="entry name" value="BMC_PduT_repeat2"/>
    <property type="match status" value="1"/>
</dbReference>
<dbReference type="PANTHER" id="PTHR33941">
    <property type="entry name" value="PROPANEDIOL UTILIZATION PROTEIN PDUA"/>
    <property type="match status" value="1"/>
</dbReference>
<sequence>MRCLMNKSIGAIEFKSIAKGIEVSNEMIKKSSVDVLYLKSICPGKFLIIVGGETSYINGCVDYGIKLGEGYIVDNFVINAISQEILDGFKNKYQKLDSIVSIGVVESSKVCAGIKMLDKTLKSGDLVLVKLQLSFAIGGKLVYIVAGDLSSLEYSLKESENVVREKEVIYKTVIPSVDSQIIKSLIK</sequence>
<dbReference type="Pfam" id="PF00936">
    <property type="entry name" value="BMC"/>
    <property type="match status" value="2"/>
</dbReference>
<gene>
    <name evidence="4" type="ORF">BN1097_620057</name>
</gene>
<evidence type="ECO:0000313" key="4">
    <source>
        <dbReference type="EMBL" id="CDS87152.1"/>
    </source>
</evidence>
<protein>
    <submittedName>
        <fullName evidence="4">Putative ethanolamine utilization protein</fullName>
    </submittedName>
</protein>
<feature type="domain" description="Bacterial microcompartment" evidence="3">
    <location>
        <begin position="100"/>
        <end position="177"/>
    </location>
</feature>
<reference evidence="4" key="1">
    <citation type="submission" date="2014-07" db="EMBL/GenBank/DDBJ databases">
        <authorList>
            <person name="Monot Marc"/>
        </authorList>
    </citation>
    <scope>NUCLEOTIDE SEQUENCE</scope>
    <source>
        <strain evidence="4">7032994</strain>
    </source>
</reference>
<name>A0A069A909_CLODI</name>
<evidence type="ECO:0000256" key="2">
    <source>
        <dbReference type="ARBA" id="ARBA00024446"/>
    </source>
</evidence>
<evidence type="ECO:0000259" key="3">
    <source>
        <dbReference type="SMART" id="SM00877"/>
    </source>
</evidence>
<evidence type="ECO:0000256" key="1">
    <source>
        <dbReference type="ARBA" id="ARBA00024322"/>
    </source>
</evidence>
<dbReference type="Gene3D" id="3.30.70.1710">
    <property type="match status" value="2"/>
</dbReference>
<dbReference type="PIRSF" id="PIRSF034834">
    <property type="entry name" value="PduT"/>
    <property type="match status" value="1"/>
</dbReference>
<feature type="domain" description="Bacterial microcompartment" evidence="3">
    <location>
        <begin position="7"/>
        <end position="81"/>
    </location>
</feature>
<accession>A0A069A909</accession>
<dbReference type="PANTHER" id="PTHR33941:SF11">
    <property type="entry name" value="BACTERIAL MICROCOMPARTMENT SHELL PROTEIN PDUJ"/>
    <property type="match status" value="1"/>
</dbReference>
<dbReference type="EMBL" id="LK932401">
    <property type="protein sequence ID" value="CDS87152.1"/>
    <property type="molecule type" value="Genomic_DNA"/>
</dbReference>
<dbReference type="AlphaFoldDB" id="A0A069A909"/>
<dbReference type="CDD" id="cd07053">
    <property type="entry name" value="BMC_PduT_repeat1"/>
    <property type="match status" value="1"/>
</dbReference>
<dbReference type="SUPFAM" id="SSF143414">
    <property type="entry name" value="CcmK-like"/>
    <property type="match status" value="2"/>
</dbReference>
<comment type="subcellular location">
    <subcellularLocation>
        <location evidence="1">Bacterial microcompartment</location>
    </subcellularLocation>
</comment>
<dbReference type="InterPro" id="IPR050575">
    <property type="entry name" value="BMC_shell"/>
</dbReference>
<keyword evidence="2" id="KW-1283">Bacterial microcompartment</keyword>
<dbReference type="InterPro" id="IPR037233">
    <property type="entry name" value="CcmK-like_sf"/>
</dbReference>
<proteinExistence type="predicted"/>